<dbReference type="InterPro" id="IPR007704">
    <property type="entry name" value="PIG-M"/>
</dbReference>
<dbReference type="Proteomes" id="UP001190700">
    <property type="component" value="Unassembled WGS sequence"/>
</dbReference>
<evidence type="ECO:0000256" key="10">
    <source>
        <dbReference type="ARBA" id="ARBA00023136"/>
    </source>
</evidence>
<keyword evidence="10 11" id="KW-0472">Membrane</keyword>
<evidence type="ECO:0000256" key="7">
    <source>
        <dbReference type="ARBA" id="ARBA00022692"/>
    </source>
</evidence>
<comment type="caution">
    <text evidence="13">The sequence shown here is derived from an EMBL/GenBank/DDBJ whole genome shotgun (WGS) entry which is preliminary data.</text>
</comment>
<comment type="caution">
    <text evidence="11">Lacks conserved residue(s) required for the propagation of feature annotation.</text>
</comment>
<keyword evidence="5 11" id="KW-0328">Glycosyltransferase</keyword>
<reference evidence="13 14" key="1">
    <citation type="journal article" date="2015" name="Genome Biol. Evol.">
        <title>Comparative Genomics of a Bacterivorous Green Alga Reveals Evolutionary Causalities and Consequences of Phago-Mixotrophic Mode of Nutrition.</title>
        <authorList>
            <person name="Burns J.A."/>
            <person name="Paasch A."/>
            <person name="Narechania A."/>
            <person name="Kim E."/>
        </authorList>
    </citation>
    <scope>NUCLEOTIDE SEQUENCE [LARGE SCALE GENOMIC DNA]</scope>
    <source>
        <strain evidence="13 14">PLY_AMNH</strain>
    </source>
</reference>
<proteinExistence type="inferred from homology"/>
<protein>
    <recommendedName>
        <fullName evidence="11">GPI mannosyltransferase 1</fullName>
        <ecNumber evidence="11">2.4.1.-</ecNumber>
    </recommendedName>
    <alternativeName>
        <fullName evidence="11">GPI mannosyltransferase I</fullName>
    </alternativeName>
</protein>
<keyword evidence="9 11" id="KW-1133">Transmembrane helix</keyword>
<evidence type="ECO:0000313" key="13">
    <source>
        <dbReference type="EMBL" id="KAK3235494.1"/>
    </source>
</evidence>
<evidence type="ECO:0000256" key="4">
    <source>
        <dbReference type="ARBA" id="ARBA00022502"/>
    </source>
</evidence>
<comment type="subcellular location">
    <subcellularLocation>
        <location evidence="1 11">Endoplasmic reticulum membrane</location>
        <topology evidence="1 11">Multi-pass membrane protein</topology>
    </subcellularLocation>
</comment>
<keyword evidence="4 11" id="KW-0337">GPI-anchor biosynthesis</keyword>
<feature type="transmembrane region" description="Helical" evidence="11">
    <location>
        <begin position="197"/>
        <end position="218"/>
    </location>
</feature>
<evidence type="ECO:0000256" key="9">
    <source>
        <dbReference type="ARBA" id="ARBA00022989"/>
    </source>
</evidence>
<accession>A0AAE0EPH1</accession>
<dbReference type="GO" id="GO:0006506">
    <property type="term" value="P:GPI anchor biosynthetic process"/>
    <property type="evidence" value="ECO:0007669"/>
    <property type="project" value="UniProtKB-KW"/>
</dbReference>
<evidence type="ECO:0000256" key="8">
    <source>
        <dbReference type="ARBA" id="ARBA00022824"/>
    </source>
</evidence>
<feature type="transmembrane region" description="Helical" evidence="11">
    <location>
        <begin position="153"/>
        <end position="177"/>
    </location>
</feature>
<keyword evidence="6 11" id="KW-0808">Transferase</keyword>
<comment type="function">
    <text evidence="11">Catalytic subunit of the glycosylphosphatidylinositol-mannosyltransferase I complex which catalyzes the transfer of the first mannose, via an alpha-1,4 bond from a dolichol-phosphate-mannose (Dol-P-Man) to the glucosaminyl acyl phosphatidylinositol (GlcN-(acyl)PI) intermediate to generate alpha-D-Man-(1-&gt;4)-alpha-D-GlcN-(1-&gt;6)-(1-radyl,2-acyl-sn-glycero-3-phospho)-2-acyl-inositol and participates in the sixth step of the glycosylphosphatidylinositol-anchor biosynthesis.</text>
</comment>
<dbReference type="AlphaFoldDB" id="A0AAE0EPH1"/>
<evidence type="ECO:0000256" key="3">
    <source>
        <dbReference type="ARBA" id="ARBA00011071"/>
    </source>
</evidence>
<evidence type="ECO:0000313" key="14">
    <source>
        <dbReference type="Proteomes" id="UP001190700"/>
    </source>
</evidence>
<dbReference type="GO" id="GO:0051751">
    <property type="term" value="F:alpha-1,4-mannosyltransferase activity"/>
    <property type="evidence" value="ECO:0007669"/>
    <property type="project" value="InterPro"/>
</dbReference>
<dbReference type="PANTHER" id="PTHR12886:SF0">
    <property type="entry name" value="GPI MANNOSYLTRANSFERASE 1"/>
    <property type="match status" value="1"/>
</dbReference>
<evidence type="ECO:0000256" key="11">
    <source>
        <dbReference type="RuleBase" id="RU365064"/>
    </source>
</evidence>
<evidence type="ECO:0000256" key="1">
    <source>
        <dbReference type="ARBA" id="ARBA00004477"/>
    </source>
</evidence>
<evidence type="ECO:0000256" key="6">
    <source>
        <dbReference type="ARBA" id="ARBA00022679"/>
    </source>
</evidence>
<dbReference type="EMBL" id="LGRX02035281">
    <property type="protein sequence ID" value="KAK3235494.1"/>
    <property type="molecule type" value="Genomic_DNA"/>
</dbReference>
<keyword evidence="7 11" id="KW-0812">Transmembrane</keyword>
<gene>
    <name evidence="13" type="ORF">CYMTET_54310</name>
</gene>
<organism evidence="13 14">
    <name type="scientific">Cymbomonas tetramitiformis</name>
    <dbReference type="NCBI Taxonomy" id="36881"/>
    <lineage>
        <taxon>Eukaryota</taxon>
        <taxon>Viridiplantae</taxon>
        <taxon>Chlorophyta</taxon>
        <taxon>Pyramimonadophyceae</taxon>
        <taxon>Pyramimonadales</taxon>
        <taxon>Pyramimonadaceae</taxon>
        <taxon>Cymbomonas</taxon>
    </lineage>
</organism>
<sequence length="343" mass="38710">MAFKVFAAGALLRIALIIYGEWHDEHMPVKYTDIDYSVFSDAARYVGEGRSPYTRDTYRYTPLIAFFLVPNCFIHPAWGKFLFSAGDVIVGWLIQRICRRRAIPPDTATWCMAAWLFNPYTATVATRGNCEALVGIMMLAVVNFLMARRVVPAAFLFGLVVHIRLYPIIYTPSLLLFMDHHFRRGSAAFLNRDRVAFAIISGITFMALGVAFFQLYGWDFLQETYLYHLSRRDPRHNFSIHFYRLYLDFEDSTEVGSGLEKFMLALPQLGTLLVPSLPQARVWKNRCPPCLSWGLYWCLAGAVAGLKPGGVVVAGLKPGGCGGWLASRPRLSWLQVCLALKAV</sequence>
<dbReference type="Pfam" id="PF05007">
    <property type="entry name" value="Mannosyl_trans"/>
    <property type="match status" value="1"/>
</dbReference>
<keyword evidence="14" id="KW-1185">Reference proteome</keyword>
<evidence type="ECO:0000256" key="2">
    <source>
        <dbReference type="ARBA" id="ARBA00004687"/>
    </source>
</evidence>
<keyword evidence="12" id="KW-0732">Signal</keyword>
<dbReference type="GO" id="GO:1990529">
    <property type="term" value="C:glycosylphosphatidylinositol-mannosyltransferase I complex"/>
    <property type="evidence" value="ECO:0007669"/>
    <property type="project" value="TreeGrafter"/>
</dbReference>
<dbReference type="GO" id="GO:0004376">
    <property type="term" value="F:GPI mannosyltransferase activity"/>
    <property type="evidence" value="ECO:0007669"/>
    <property type="project" value="InterPro"/>
</dbReference>
<comment type="pathway">
    <text evidence="2 11">Glycolipid biosynthesis; glycosylphosphatidylinositol-anchor biosynthesis.</text>
</comment>
<feature type="transmembrane region" description="Helical" evidence="11">
    <location>
        <begin position="130"/>
        <end position="147"/>
    </location>
</feature>
<keyword evidence="8 11" id="KW-0256">Endoplasmic reticulum</keyword>
<name>A0AAE0EPH1_9CHLO</name>
<feature type="signal peptide" evidence="12">
    <location>
        <begin position="1"/>
        <end position="20"/>
    </location>
</feature>
<feature type="chain" id="PRO_5042205093" description="GPI mannosyltransferase 1" evidence="12">
    <location>
        <begin position="21"/>
        <end position="343"/>
    </location>
</feature>
<dbReference type="EC" id="2.4.1.-" evidence="11"/>
<evidence type="ECO:0000256" key="5">
    <source>
        <dbReference type="ARBA" id="ARBA00022676"/>
    </source>
</evidence>
<dbReference type="GO" id="GO:0005789">
    <property type="term" value="C:endoplasmic reticulum membrane"/>
    <property type="evidence" value="ECO:0007669"/>
    <property type="project" value="UniProtKB-SubCell"/>
</dbReference>
<evidence type="ECO:0000256" key="12">
    <source>
        <dbReference type="SAM" id="SignalP"/>
    </source>
</evidence>
<comment type="similarity">
    <text evidence="3 11">Belongs to the PIGM family.</text>
</comment>
<dbReference type="PANTHER" id="PTHR12886">
    <property type="entry name" value="PIG-M MANNOSYLTRANSFERASE"/>
    <property type="match status" value="1"/>
</dbReference>